<keyword evidence="4" id="KW-0963">Cytoplasm</keyword>
<name>A0ABX7R1Y0_9GAMM</name>
<dbReference type="InterPro" id="IPR029001">
    <property type="entry name" value="ITPase-like_fam"/>
</dbReference>
<dbReference type="Pfam" id="PF02545">
    <property type="entry name" value="Maf"/>
    <property type="match status" value="1"/>
</dbReference>
<accession>A0ABX7R1Y0</accession>
<dbReference type="NCBIfam" id="TIGR00172">
    <property type="entry name" value="maf"/>
    <property type="match status" value="1"/>
</dbReference>
<comment type="catalytic activity">
    <reaction evidence="4">
        <text>dTTP + H2O = dTMP + diphosphate + H(+)</text>
        <dbReference type="Rhea" id="RHEA:28534"/>
        <dbReference type="ChEBI" id="CHEBI:15377"/>
        <dbReference type="ChEBI" id="CHEBI:15378"/>
        <dbReference type="ChEBI" id="CHEBI:33019"/>
        <dbReference type="ChEBI" id="CHEBI:37568"/>
        <dbReference type="ChEBI" id="CHEBI:63528"/>
        <dbReference type="EC" id="3.6.1.9"/>
    </reaction>
</comment>
<dbReference type="EMBL" id="CP071502">
    <property type="protein sequence ID" value="QSX36846.1"/>
    <property type="molecule type" value="Genomic_DNA"/>
</dbReference>
<comment type="subcellular location">
    <subcellularLocation>
        <location evidence="4">Cytoplasm</location>
    </subcellularLocation>
</comment>
<dbReference type="Gene3D" id="3.90.950.10">
    <property type="match status" value="1"/>
</dbReference>
<gene>
    <name evidence="5" type="primary">maf</name>
    <name evidence="5" type="ORF">JYB85_16485</name>
</gene>
<keyword evidence="6" id="KW-1185">Reference proteome</keyword>
<feature type="site" description="Important for substrate specificity" evidence="4">
    <location>
        <position position="11"/>
    </location>
</feature>
<evidence type="ECO:0000256" key="2">
    <source>
        <dbReference type="ARBA" id="ARBA00022801"/>
    </source>
</evidence>
<dbReference type="CDD" id="cd00555">
    <property type="entry name" value="Maf"/>
    <property type="match status" value="1"/>
</dbReference>
<comment type="similarity">
    <text evidence="4">Belongs to the Maf family. YhdE subfamily.</text>
</comment>
<keyword evidence="2 4" id="KW-0378">Hydrolase</keyword>
<dbReference type="EC" id="3.6.1.9" evidence="4"/>
<organism evidence="5 6">
    <name type="scientific">Shewanella sedimentimangrovi</name>
    <dbReference type="NCBI Taxonomy" id="2814293"/>
    <lineage>
        <taxon>Bacteria</taxon>
        <taxon>Pseudomonadati</taxon>
        <taxon>Pseudomonadota</taxon>
        <taxon>Gammaproteobacteria</taxon>
        <taxon>Alteromonadales</taxon>
        <taxon>Shewanellaceae</taxon>
        <taxon>Shewanella</taxon>
    </lineage>
</organism>
<reference evidence="5 6" key="1">
    <citation type="submission" date="2021-03" db="EMBL/GenBank/DDBJ databases">
        <title>Novel species identification of genus Shewanella.</title>
        <authorList>
            <person name="Liu G."/>
            <person name="Zhang Q."/>
        </authorList>
    </citation>
    <scope>NUCLEOTIDE SEQUENCE [LARGE SCALE GENOMIC DNA]</scope>
    <source>
        <strain evidence="5 6">FJAT-52962</strain>
    </source>
</reference>
<dbReference type="PANTHER" id="PTHR43213:SF5">
    <property type="entry name" value="BIFUNCTIONAL DTTP_UTP PYROPHOSPHATASE_METHYLTRANSFERASE PROTEIN-RELATED"/>
    <property type="match status" value="1"/>
</dbReference>
<dbReference type="RefSeq" id="WP_207380161.1">
    <property type="nucleotide sequence ID" value="NZ_CP071502.1"/>
</dbReference>
<protein>
    <recommendedName>
        <fullName evidence="4">dTTP/UTP pyrophosphatase</fullName>
        <shortName evidence="4">dTTPase/UTPase</shortName>
        <ecNumber evidence="4">3.6.1.9</ecNumber>
    </recommendedName>
    <alternativeName>
        <fullName evidence="4">Nucleoside triphosphate pyrophosphatase</fullName>
    </alternativeName>
    <alternativeName>
        <fullName evidence="4">Nucleotide pyrophosphatase</fullName>
        <shortName evidence="4">Nucleotide PPase</shortName>
    </alternativeName>
</protein>
<evidence type="ECO:0000313" key="6">
    <source>
        <dbReference type="Proteomes" id="UP000663207"/>
    </source>
</evidence>
<feature type="active site" description="Proton acceptor" evidence="4">
    <location>
        <position position="76"/>
    </location>
</feature>
<dbReference type="SUPFAM" id="SSF52972">
    <property type="entry name" value="ITPase-like"/>
    <property type="match status" value="1"/>
</dbReference>
<evidence type="ECO:0000256" key="1">
    <source>
        <dbReference type="ARBA" id="ARBA00001968"/>
    </source>
</evidence>
<evidence type="ECO:0000256" key="3">
    <source>
        <dbReference type="ARBA" id="ARBA00023080"/>
    </source>
</evidence>
<dbReference type="InterPro" id="IPR003697">
    <property type="entry name" value="Maf-like"/>
</dbReference>
<dbReference type="PANTHER" id="PTHR43213">
    <property type="entry name" value="BIFUNCTIONAL DTTP/UTP PYROPHOSPHATASE/METHYLTRANSFERASE PROTEIN-RELATED"/>
    <property type="match status" value="1"/>
</dbReference>
<proteinExistence type="inferred from homology"/>
<comment type="function">
    <text evidence="4">Nucleoside triphosphate pyrophosphatase that hydrolyzes dTTP and UTP. May have a dual role in cell division arrest and in preventing the incorporation of modified nucleotides into cellular nucleic acids.</text>
</comment>
<dbReference type="HAMAP" id="MF_00528">
    <property type="entry name" value="Maf"/>
    <property type="match status" value="1"/>
</dbReference>
<dbReference type="PIRSF" id="PIRSF006305">
    <property type="entry name" value="Maf"/>
    <property type="match status" value="1"/>
</dbReference>
<evidence type="ECO:0000256" key="4">
    <source>
        <dbReference type="HAMAP-Rule" id="MF_00528"/>
    </source>
</evidence>
<keyword evidence="3 4" id="KW-0546">Nucleotide metabolism</keyword>
<dbReference type="Proteomes" id="UP000663207">
    <property type="component" value="Chromosome"/>
</dbReference>
<sequence>MTLVLASQSPRRRELLLQAGLGRADFRFERVNPDIDETPLADETPEAHVERLAREKALAGLSLASGFEQPVVLGSDTIVVLDGRILGKPRDAEDACAMLSALSDREHLVMTAVAISDGNQTRSTVVQTKVRFSVLSEDDIRLYVASGEPLDKAGAYGIQGMGGAFVSAIDGSYSAVVGLPLVETRALLQSFSLL</sequence>
<comment type="caution">
    <text evidence="4">Lacks conserved residue(s) required for the propagation of feature annotation.</text>
</comment>
<feature type="site" description="Important for substrate specificity" evidence="4">
    <location>
        <position position="159"/>
    </location>
</feature>
<comment type="catalytic activity">
    <reaction evidence="4">
        <text>UTP + H2O = UMP + diphosphate + H(+)</text>
        <dbReference type="Rhea" id="RHEA:29395"/>
        <dbReference type="ChEBI" id="CHEBI:15377"/>
        <dbReference type="ChEBI" id="CHEBI:15378"/>
        <dbReference type="ChEBI" id="CHEBI:33019"/>
        <dbReference type="ChEBI" id="CHEBI:46398"/>
        <dbReference type="ChEBI" id="CHEBI:57865"/>
        <dbReference type="EC" id="3.6.1.9"/>
    </reaction>
</comment>
<comment type="cofactor">
    <cofactor evidence="1 4">
        <name>a divalent metal cation</name>
        <dbReference type="ChEBI" id="CHEBI:60240"/>
    </cofactor>
</comment>
<feature type="site" description="Important for substrate specificity" evidence="4">
    <location>
        <position position="77"/>
    </location>
</feature>
<evidence type="ECO:0000313" key="5">
    <source>
        <dbReference type="EMBL" id="QSX36846.1"/>
    </source>
</evidence>